<dbReference type="Gene3D" id="1.10.10.10">
    <property type="entry name" value="Winged helix-like DNA-binding domain superfamily/Winged helix DNA-binding domain"/>
    <property type="match status" value="1"/>
</dbReference>
<sequence length="377" mass="44154">MDTLSFQLSNYTIRYFDQSIQLLRKEFELFQYLYQHPNHVFSRDALLEVVWSDVYPTDRTVDDHIYRLRKKLQPLSNMVKIETIRGLGYQLTVLSRSEVKPIITDPTFLASSTELLHTYHLYGNGLAIKSLLDNPAFGIEPPQNLRIPLAFMSGEYHAIINDSSISFHEKALFLLWIHLLIEGAPHTVNYFNQARKKKVFPSEQLLEVETLSTILFNLLSRNFKETSETIAYTETKVTSPDHGLYPFFRLTKMMYGICNENKQQTLAEKECLEEFFQKRPYQREQGIFTVLKGIMEIIDGKKTNGLNHIQEGMDTLKQSHFNSHIGLSIAILTFYLEKECKDKHLLKQRDTYYEEFVKPYKVEVLREQLKSLFHTCL</sequence>
<gene>
    <name evidence="6" type="ORF">AB3N04_04510</name>
</gene>
<dbReference type="SMART" id="SM00862">
    <property type="entry name" value="Trans_reg_C"/>
    <property type="match status" value="1"/>
</dbReference>
<name>A0AB39BU66_9BACI</name>
<keyword evidence="3" id="KW-0804">Transcription</keyword>
<keyword evidence="2 4" id="KW-0238">DNA-binding</keyword>
<dbReference type="CDD" id="cd00383">
    <property type="entry name" value="trans_reg_C"/>
    <property type="match status" value="1"/>
</dbReference>
<proteinExistence type="predicted"/>
<reference evidence="6" key="1">
    <citation type="submission" date="2024-07" db="EMBL/GenBank/DDBJ databases">
        <title>Identification and characteristics of an arsenic-resistant bacterial isolate, which belongs to a novel species.</title>
        <authorList>
            <person name="Juszczyk A."/>
            <person name="Kowalczyk A."/>
            <person name="Was K."/>
            <person name="Kosowicz W."/>
            <person name="Budzyn A."/>
            <person name="Latowski D."/>
        </authorList>
    </citation>
    <scope>NUCLEOTIDE SEQUENCE</scope>
    <source>
        <strain evidence="6">As8PL</strain>
    </source>
</reference>
<evidence type="ECO:0000256" key="4">
    <source>
        <dbReference type="PROSITE-ProRule" id="PRU01091"/>
    </source>
</evidence>
<protein>
    <submittedName>
        <fullName evidence="6">Winged helix-turn-helix domain-containing protein</fullName>
    </submittedName>
</protein>
<dbReference type="PROSITE" id="PS51755">
    <property type="entry name" value="OMPR_PHOB"/>
    <property type="match status" value="1"/>
</dbReference>
<evidence type="ECO:0000313" key="6">
    <source>
        <dbReference type="EMBL" id="XDI37585.1"/>
    </source>
</evidence>
<organism evidence="6">
    <name type="scientific">Alkalihalophilus sp. As8PL</name>
    <dbReference type="NCBI Taxonomy" id="3237103"/>
    <lineage>
        <taxon>Bacteria</taxon>
        <taxon>Bacillati</taxon>
        <taxon>Bacillota</taxon>
        <taxon>Bacilli</taxon>
        <taxon>Bacillales</taxon>
        <taxon>Bacillaceae</taxon>
        <taxon>Alkalihalophilus</taxon>
    </lineage>
</organism>
<dbReference type="RefSeq" id="WP_368504918.1">
    <property type="nucleotide sequence ID" value="NZ_CP162551.1"/>
</dbReference>
<evidence type="ECO:0000259" key="5">
    <source>
        <dbReference type="PROSITE" id="PS51755"/>
    </source>
</evidence>
<evidence type="ECO:0000256" key="1">
    <source>
        <dbReference type="ARBA" id="ARBA00023015"/>
    </source>
</evidence>
<feature type="DNA-binding region" description="OmpR/PhoB-type" evidence="4">
    <location>
        <begin position="1"/>
        <end position="93"/>
    </location>
</feature>
<dbReference type="EMBL" id="CP162551">
    <property type="protein sequence ID" value="XDI37585.1"/>
    <property type="molecule type" value="Genomic_DNA"/>
</dbReference>
<dbReference type="GO" id="GO:0003677">
    <property type="term" value="F:DNA binding"/>
    <property type="evidence" value="ECO:0007669"/>
    <property type="project" value="UniProtKB-UniRule"/>
</dbReference>
<accession>A0AB39BU66</accession>
<dbReference type="InterPro" id="IPR036388">
    <property type="entry name" value="WH-like_DNA-bd_sf"/>
</dbReference>
<keyword evidence="1" id="KW-0805">Transcription regulation</keyword>
<dbReference type="GO" id="GO:0000160">
    <property type="term" value="P:phosphorelay signal transduction system"/>
    <property type="evidence" value="ECO:0007669"/>
    <property type="project" value="InterPro"/>
</dbReference>
<dbReference type="InterPro" id="IPR016032">
    <property type="entry name" value="Sig_transdc_resp-reg_C-effctor"/>
</dbReference>
<evidence type="ECO:0000256" key="2">
    <source>
        <dbReference type="ARBA" id="ARBA00023125"/>
    </source>
</evidence>
<feature type="domain" description="OmpR/PhoB-type" evidence="5">
    <location>
        <begin position="1"/>
        <end position="93"/>
    </location>
</feature>
<dbReference type="AlphaFoldDB" id="A0AB39BU66"/>
<evidence type="ECO:0000256" key="3">
    <source>
        <dbReference type="ARBA" id="ARBA00023163"/>
    </source>
</evidence>
<dbReference type="InterPro" id="IPR001867">
    <property type="entry name" value="OmpR/PhoB-type_DNA-bd"/>
</dbReference>
<dbReference type="GO" id="GO:0006355">
    <property type="term" value="P:regulation of DNA-templated transcription"/>
    <property type="evidence" value="ECO:0007669"/>
    <property type="project" value="InterPro"/>
</dbReference>
<dbReference type="SUPFAM" id="SSF46894">
    <property type="entry name" value="C-terminal effector domain of the bipartite response regulators"/>
    <property type="match status" value="1"/>
</dbReference>
<dbReference type="Pfam" id="PF00486">
    <property type="entry name" value="Trans_reg_C"/>
    <property type="match status" value="1"/>
</dbReference>